<reference evidence="1" key="1">
    <citation type="submission" date="2023-06" db="EMBL/GenBank/DDBJ databases">
        <authorList>
            <person name="Kurt Z."/>
        </authorList>
    </citation>
    <scope>NUCLEOTIDE SEQUENCE</scope>
</reference>
<dbReference type="EMBL" id="CAXDID020000207">
    <property type="protein sequence ID" value="CAL6055912.1"/>
    <property type="molecule type" value="Genomic_DNA"/>
</dbReference>
<proteinExistence type="predicted"/>
<dbReference type="EMBL" id="CATOUU010000914">
    <property type="protein sequence ID" value="CAI9959147.1"/>
    <property type="molecule type" value="Genomic_DNA"/>
</dbReference>
<gene>
    <name evidence="2" type="ORF">HINF_LOCUS46775</name>
    <name evidence="1" type="ORF">HINF_LOCUS46792</name>
</gene>
<dbReference type="Proteomes" id="UP001642409">
    <property type="component" value="Unassembled WGS sequence"/>
</dbReference>
<evidence type="ECO:0000313" key="1">
    <source>
        <dbReference type="EMBL" id="CAI9959147.1"/>
    </source>
</evidence>
<reference evidence="2 3" key="2">
    <citation type="submission" date="2024-07" db="EMBL/GenBank/DDBJ databases">
        <authorList>
            <person name="Akdeniz Z."/>
        </authorList>
    </citation>
    <scope>NUCLEOTIDE SEQUENCE [LARGE SCALE GENOMIC DNA]</scope>
</reference>
<evidence type="ECO:0000313" key="3">
    <source>
        <dbReference type="Proteomes" id="UP001642409"/>
    </source>
</evidence>
<dbReference type="AlphaFoldDB" id="A0AA86QRA4"/>
<comment type="caution">
    <text evidence="1">The sequence shown here is derived from an EMBL/GenBank/DDBJ whole genome shotgun (WGS) entry which is preliminary data.</text>
</comment>
<evidence type="ECO:0000313" key="2">
    <source>
        <dbReference type="EMBL" id="CAL6055912.1"/>
    </source>
</evidence>
<organism evidence="1">
    <name type="scientific">Hexamita inflata</name>
    <dbReference type="NCBI Taxonomy" id="28002"/>
    <lineage>
        <taxon>Eukaryota</taxon>
        <taxon>Metamonada</taxon>
        <taxon>Diplomonadida</taxon>
        <taxon>Hexamitidae</taxon>
        <taxon>Hexamitinae</taxon>
        <taxon>Hexamita</taxon>
    </lineage>
</organism>
<protein>
    <submittedName>
        <fullName evidence="2">Hypothetical_protein</fullName>
    </submittedName>
</protein>
<keyword evidence="3" id="KW-1185">Reference proteome</keyword>
<sequence length="363" mass="38896">MINLVNVLYQQQESWNTQYVRYSGILIGYVGNSQTSFKTICFTDIFRASENIDVLGIVGFSNGQLVLINICAQLSVIYGVIPTVALIGWVNGLNSNYTNIIIQLQVGNSTVECGSALVSVLQTTTYYISNISIYNSSVQANRLVGLLIGSTTTKNGTIQQININESSINQNLNDTNIFQNLFGGGILGESWGQVYISKCVINNIQVFSYATNKWSISGGIIGDSHDHPASIIQSLVQNSSLSASGNVISCVCSGGIIGYQYNSNVSISDVKVTNTNISVSSSAQTYSAGLISYYGNQTIMVENSSVYNIQITTSSRQNAGILICVNLGAVQAINVYSEGVNTINGKIINNCLNYSVISSQSGC</sequence>
<accession>A0AA86QRA4</accession>
<name>A0AA86QRA4_9EUKA</name>